<name>A0AAF0DY10_9BASI</name>
<accession>A0AAF0DY10</accession>
<dbReference type="AlphaFoldDB" id="A0AAF0DY10"/>
<evidence type="ECO:0000313" key="3">
    <source>
        <dbReference type="Proteomes" id="UP001216638"/>
    </source>
</evidence>
<evidence type="ECO:0008006" key="4">
    <source>
        <dbReference type="Google" id="ProtNLM"/>
    </source>
</evidence>
<sequence>MLRNAPARARRARFDDEDASSPPPPAGEDEEALLHDFWRSFDQTQFLRELDAYTHHAQATQPTSAPLPPPAAAPAAPLLSVPAVQAPAPAPPADGGIPGAFYAQVIQILTFVLGSNPPLLADAAGATPRADAWDAHDAHAHELTPDDWKTMHNVVTLMMEHVGGTQTAPSTLVTPAELTRLLQKLMAMQRADEQHRAPPPFASPLAYTPTADAVQRFLTTDLAEDEEEDDPDFQPPTADPHTLSPAWRRALQDLTATPLPPLDVGAPTSPAQATRARRRAEAARAPTPPAEPALAPQAPPAPEAPRRGRRAIYTAEEARERKRERNRQHMRLKRSGARAASPPAPDDALVRDAELRFLRAEVERLRAENAQLRGREEMRQYAAQMGLAPPLPPLYENERRA</sequence>
<feature type="compositionally biased region" description="Basic residues" evidence="1">
    <location>
        <begin position="324"/>
        <end position="336"/>
    </location>
</feature>
<protein>
    <recommendedName>
        <fullName evidence="4">BZIP domain-containing protein</fullName>
    </recommendedName>
</protein>
<dbReference type="Proteomes" id="UP001216638">
    <property type="component" value="Chromosome 6"/>
</dbReference>
<feature type="region of interest" description="Disordered" evidence="1">
    <location>
        <begin position="257"/>
        <end position="347"/>
    </location>
</feature>
<reference evidence="2" key="1">
    <citation type="submission" date="2023-03" db="EMBL/GenBank/DDBJ databases">
        <title>Mating type loci evolution in Malassezia.</title>
        <authorList>
            <person name="Coelho M.A."/>
        </authorList>
    </citation>
    <scope>NUCLEOTIDE SEQUENCE</scope>
    <source>
        <strain evidence="2">CBS 14135</strain>
    </source>
</reference>
<feature type="compositionally biased region" description="Pro residues" evidence="1">
    <location>
        <begin position="286"/>
        <end position="303"/>
    </location>
</feature>
<organism evidence="2 3">
    <name type="scientific">Malassezia brasiliensis</name>
    <dbReference type="NCBI Taxonomy" id="1821822"/>
    <lineage>
        <taxon>Eukaryota</taxon>
        <taxon>Fungi</taxon>
        <taxon>Dikarya</taxon>
        <taxon>Basidiomycota</taxon>
        <taxon>Ustilaginomycotina</taxon>
        <taxon>Malasseziomycetes</taxon>
        <taxon>Malasseziales</taxon>
        <taxon>Malasseziaceae</taxon>
        <taxon>Malassezia</taxon>
    </lineage>
</organism>
<proteinExistence type="predicted"/>
<evidence type="ECO:0000256" key="1">
    <source>
        <dbReference type="SAM" id="MobiDB-lite"/>
    </source>
</evidence>
<feature type="region of interest" description="Disordered" evidence="1">
    <location>
        <begin position="224"/>
        <end position="243"/>
    </location>
</feature>
<evidence type="ECO:0000313" key="2">
    <source>
        <dbReference type="EMBL" id="WFC97031.1"/>
    </source>
</evidence>
<keyword evidence="3" id="KW-1185">Reference proteome</keyword>
<feature type="region of interest" description="Disordered" evidence="1">
    <location>
        <begin position="1"/>
        <end position="31"/>
    </location>
</feature>
<gene>
    <name evidence="2" type="ORF">MBRA1_003698</name>
</gene>
<dbReference type="EMBL" id="CP119956">
    <property type="protein sequence ID" value="WFC97031.1"/>
    <property type="molecule type" value="Genomic_DNA"/>
</dbReference>